<organism evidence="1 2">
    <name type="scientific">Forsythia ovata</name>
    <dbReference type="NCBI Taxonomy" id="205694"/>
    <lineage>
        <taxon>Eukaryota</taxon>
        <taxon>Viridiplantae</taxon>
        <taxon>Streptophyta</taxon>
        <taxon>Embryophyta</taxon>
        <taxon>Tracheophyta</taxon>
        <taxon>Spermatophyta</taxon>
        <taxon>Magnoliopsida</taxon>
        <taxon>eudicotyledons</taxon>
        <taxon>Gunneridae</taxon>
        <taxon>Pentapetalae</taxon>
        <taxon>asterids</taxon>
        <taxon>lamiids</taxon>
        <taxon>Lamiales</taxon>
        <taxon>Oleaceae</taxon>
        <taxon>Forsythieae</taxon>
        <taxon>Forsythia</taxon>
    </lineage>
</organism>
<keyword evidence="2" id="KW-1185">Reference proteome</keyword>
<gene>
    <name evidence="1" type="ORF">Fot_43184</name>
</gene>
<dbReference type="AlphaFoldDB" id="A0ABD1RPY5"/>
<comment type="caution">
    <text evidence="1">The sequence shown here is derived from an EMBL/GenBank/DDBJ whole genome shotgun (WGS) entry which is preliminary data.</text>
</comment>
<dbReference type="Proteomes" id="UP001604277">
    <property type="component" value="Unassembled WGS sequence"/>
</dbReference>
<accession>A0ABD1RPY5</accession>
<evidence type="ECO:0000313" key="1">
    <source>
        <dbReference type="EMBL" id="KAL2489892.1"/>
    </source>
</evidence>
<evidence type="ECO:0000313" key="2">
    <source>
        <dbReference type="Proteomes" id="UP001604277"/>
    </source>
</evidence>
<name>A0ABD1RPY5_9LAMI</name>
<dbReference type="EMBL" id="JBFOLJ010000012">
    <property type="protein sequence ID" value="KAL2489892.1"/>
    <property type="molecule type" value="Genomic_DNA"/>
</dbReference>
<sequence>MTRPRINCVPQLEFSESQQAIIILNASTELKLHFGSIKEEPWNGIRNDSVHAYSHKPQSEGRLILCDQDCMQKFKYSIQKPLQTTLQQQTNSCQICKPGLEKRAACAALLASLFLQRPPPSGMDPEYPL</sequence>
<proteinExistence type="predicted"/>
<protein>
    <submittedName>
        <fullName evidence="1">Uncharacterized protein</fullName>
    </submittedName>
</protein>
<reference evidence="2" key="1">
    <citation type="submission" date="2024-07" db="EMBL/GenBank/DDBJ databases">
        <title>Two chromosome-level genome assemblies of Korean endemic species Abeliophyllum distichum and Forsythia ovata (Oleaceae).</title>
        <authorList>
            <person name="Jang H."/>
        </authorList>
    </citation>
    <scope>NUCLEOTIDE SEQUENCE [LARGE SCALE GENOMIC DNA]</scope>
</reference>